<dbReference type="InterPro" id="IPR038765">
    <property type="entry name" value="Papain-like_cys_pep_sf"/>
</dbReference>
<keyword evidence="3" id="KW-1185">Reference proteome</keyword>
<evidence type="ECO:0000313" key="2">
    <source>
        <dbReference type="EMBL" id="KAK1362848.1"/>
    </source>
</evidence>
<name>A0AAD8HAA9_9APIA</name>
<gene>
    <name evidence="1" type="ORF">POM88_038407</name>
    <name evidence="2" type="ORF">POM88_038409</name>
</gene>
<dbReference type="SUPFAM" id="SSF54001">
    <property type="entry name" value="Cysteine proteinases"/>
    <property type="match status" value="1"/>
</dbReference>
<reference evidence="1" key="1">
    <citation type="submission" date="2023-02" db="EMBL/GenBank/DDBJ databases">
        <title>Genome of toxic invasive species Heracleum sosnowskyi carries increased number of genes despite the absence of recent whole-genome duplications.</title>
        <authorList>
            <person name="Schelkunov M."/>
            <person name="Shtratnikova V."/>
            <person name="Makarenko M."/>
            <person name="Klepikova A."/>
            <person name="Omelchenko D."/>
            <person name="Novikova G."/>
            <person name="Obukhova E."/>
            <person name="Bogdanov V."/>
            <person name="Penin A."/>
            <person name="Logacheva M."/>
        </authorList>
    </citation>
    <scope>NUCLEOTIDE SEQUENCE</scope>
    <source>
        <strain evidence="1">Hsosn_3</strain>
        <tissue evidence="1">Leaf</tissue>
    </source>
</reference>
<dbReference type="Gene3D" id="3.90.70.10">
    <property type="entry name" value="Cysteine proteinases"/>
    <property type="match status" value="1"/>
</dbReference>
<accession>A0AAD8HAA9</accession>
<dbReference type="AlphaFoldDB" id="A0AAD8HAA9"/>
<dbReference type="EMBL" id="JAUIZM010000009">
    <property type="protein sequence ID" value="KAK1362848.1"/>
    <property type="molecule type" value="Genomic_DNA"/>
</dbReference>
<proteinExistence type="predicted"/>
<sequence length="303" mass="35196">MEDDPNFLLDELTVKDRVKKFNQSSIECTFLTKSLRNLVKGIVSVKDKQFSWANPEHYNLKLWDKKESPVPEAVLQQKDMCIPYQVYYFIKFHMNLIAKLSGEPVAAVPEISLAYLLSIFRKLKPENRTFEAMLLELHNKGFLAEKDFDERKGTTKQGAKRFYMHWSLEMELEDYESTEKFEEELKKCILYHGGVLAEIEMTKEFNPYGTTCKGVGTKREEQITTSKNDVIEMPLGHALTIISWKETPKGLKFMYLNCHGKDWGLPPYTKAPRKGFGWIKSKDLFRVYVPQVLKPAESFKANP</sequence>
<reference evidence="1" key="2">
    <citation type="submission" date="2023-05" db="EMBL/GenBank/DDBJ databases">
        <authorList>
            <person name="Schelkunov M.I."/>
        </authorList>
    </citation>
    <scope>NUCLEOTIDE SEQUENCE</scope>
    <source>
        <strain evidence="1">Hsosn_3</strain>
        <tissue evidence="1">Leaf</tissue>
    </source>
</reference>
<evidence type="ECO:0000313" key="1">
    <source>
        <dbReference type="EMBL" id="KAK1362846.1"/>
    </source>
</evidence>
<comment type="caution">
    <text evidence="1">The sequence shown here is derived from an EMBL/GenBank/DDBJ whole genome shotgun (WGS) entry which is preliminary data.</text>
</comment>
<organism evidence="1 3">
    <name type="scientific">Heracleum sosnowskyi</name>
    <dbReference type="NCBI Taxonomy" id="360622"/>
    <lineage>
        <taxon>Eukaryota</taxon>
        <taxon>Viridiplantae</taxon>
        <taxon>Streptophyta</taxon>
        <taxon>Embryophyta</taxon>
        <taxon>Tracheophyta</taxon>
        <taxon>Spermatophyta</taxon>
        <taxon>Magnoliopsida</taxon>
        <taxon>eudicotyledons</taxon>
        <taxon>Gunneridae</taxon>
        <taxon>Pentapetalae</taxon>
        <taxon>asterids</taxon>
        <taxon>campanulids</taxon>
        <taxon>Apiales</taxon>
        <taxon>Apiaceae</taxon>
        <taxon>Apioideae</taxon>
        <taxon>apioid superclade</taxon>
        <taxon>Tordylieae</taxon>
        <taxon>Tordyliinae</taxon>
        <taxon>Heracleum</taxon>
    </lineage>
</organism>
<dbReference type="Proteomes" id="UP001237642">
    <property type="component" value="Unassembled WGS sequence"/>
</dbReference>
<protein>
    <submittedName>
        <fullName evidence="1">Uncharacterized protein</fullName>
    </submittedName>
</protein>
<evidence type="ECO:0000313" key="3">
    <source>
        <dbReference type="Proteomes" id="UP001237642"/>
    </source>
</evidence>
<dbReference type="EMBL" id="JAUIZM010000009">
    <property type="protein sequence ID" value="KAK1362846.1"/>
    <property type="molecule type" value="Genomic_DNA"/>
</dbReference>